<gene>
    <name evidence="2" type="ORF">COT65_00260</name>
</gene>
<accession>A0A2H0WQL0</accession>
<proteinExistence type="predicted"/>
<comment type="caution">
    <text evidence="2">The sequence shown here is derived from an EMBL/GenBank/DDBJ whole genome shotgun (WGS) entry which is preliminary data.</text>
</comment>
<feature type="compositionally biased region" description="Low complexity" evidence="1">
    <location>
        <begin position="176"/>
        <end position="194"/>
    </location>
</feature>
<name>A0A2H0WQL0_9BACT</name>
<dbReference type="AlphaFoldDB" id="A0A2H0WQL0"/>
<feature type="region of interest" description="Disordered" evidence="1">
    <location>
        <begin position="167"/>
        <end position="195"/>
    </location>
</feature>
<evidence type="ECO:0000313" key="3">
    <source>
        <dbReference type="Proteomes" id="UP000230033"/>
    </source>
</evidence>
<dbReference type="Proteomes" id="UP000230033">
    <property type="component" value="Unassembled WGS sequence"/>
</dbReference>
<organism evidence="2 3">
    <name type="scientific">Candidatus Shapirobacteria bacterium CG09_land_8_20_14_0_10_47_13</name>
    <dbReference type="NCBI Taxonomy" id="1974481"/>
    <lineage>
        <taxon>Bacteria</taxon>
        <taxon>Candidatus Shapironibacteriota</taxon>
    </lineage>
</organism>
<evidence type="ECO:0000313" key="2">
    <source>
        <dbReference type="EMBL" id="PIS14218.1"/>
    </source>
</evidence>
<reference evidence="3" key="1">
    <citation type="submission" date="2017-09" db="EMBL/GenBank/DDBJ databases">
        <title>Depth-based differentiation of microbial function through sediment-hosted aquifers and enrichment of novel symbionts in the deep terrestrial subsurface.</title>
        <authorList>
            <person name="Probst A.J."/>
            <person name="Ladd B."/>
            <person name="Jarett J.K."/>
            <person name="Geller-Mcgrath D.E."/>
            <person name="Sieber C.M.K."/>
            <person name="Emerson J.B."/>
            <person name="Anantharaman K."/>
            <person name="Thomas B.C."/>
            <person name="Malmstrom R."/>
            <person name="Stieglmeier M."/>
            <person name="Klingl A."/>
            <person name="Woyke T."/>
            <person name="Ryan C.M."/>
            <person name="Banfield J.F."/>
        </authorList>
    </citation>
    <scope>NUCLEOTIDE SEQUENCE [LARGE SCALE GENOMIC DNA]</scope>
</reference>
<sequence>MDGNSGTPFGSSGPGTNSATASWIQCNHTYDFQGKMGGVVKCSRRVTATCPLATATPTSPPQPTDTPVPTLPPGSTCQIAAVAASDGQYADRIYVSWTVLNGTEAQRIDVYQGTTYLTSQSATDPGQWHFTHQNLTCPVTNIYNIYCWKNNNLYGRGSDMGSTLCPTPTGNPPTGGPTSMPRISSTPTPTSRWPSPTPPVAYGAWFQSQDGDVHAQEGISDPLPQVPPKVFSLDGDGQFPGVVSYGTSAYFGGLDSEVSSWGWLARTRFVLRNFHFYYSFLEQSLNANFNGGMPSGDGVYFADGDQTIAGGWELAGGKRIIILVDGNVGITGNILVPYGSSLVLIASGNINFGNNVSQAQGIFLADKKITTGSGSAAFAGEGSFVAGQEIDLGRRFGDIRDRLTPVEKFLFRPDIIINSLRDLWSTSHVWEELAP</sequence>
<evidence type="ECO:0000256" key="1">
    <source>
        <dbReference type="SAM" id="MobiDB-lite"/>
    </source>
</evidence>
<protein>
    <submittedName>
        <fullName evidence="2">Uncharacterized protein</fullName>
    </submittedName>
</protein>
<dbReference type="EMBL" id="PEZJ01000003">
    <property type="protein sequence ID" value="PIS14218.1"/>
    <property type="molecule type" value="Genomic_DNA"/>
</dbReference>